<evidence type="ECO:0000313" key="1">
    <source>
        <dbReference type="EMBL" id="GAI21846.1"/>
    </source>
</evidence>
<feature type="non-terminal residue" evidence="1">
    <location>
        <position position="150"/>
    </location>
</feature>
<accession>X1MUX6</accession>
<sequence>MTEPIRLTAPAPSSPTKSWFWKGLEKIPISPIPWLKSTTMFMPESPIKEKIKKYEGVAKLLGAGIAFGAAAPATALSLGKAVTTKAGALVAKHPIAAVLGGGILLESPKARKFLMDLPAKTFEAGKTVGKVIEGTALTEEEQKGSFLDKI</sequence>
<organism evidence="1">
    <name type="scientific">marine sediment metagenome</name>
    <dbReference type="NCBI Taxonomy" id="412755"/>
    <lineage>
        <taxon>unclassified sequences</taxon>
        <taxon>metagenomes</taxon>
        <taxon>ecological metagenomes</taxon>
    </lineage>
</organism>
<name>X1MUX6_9ZZZZ</name>
<comment type="caution">
    <text evidence="1">The sequence shown here is derived from an EMBL/GenBank/DDBJ whole genome shotgun (WGS) entry which is preliminary data.</text>
</comment>
<dbReference type="EMBL" id="BARV01015994">
    <property type="protein sequence ID" value="GAI21846.1"/>
    <property type="molecule type" value="Genomic_DNA"/>
</dbReference>
<reference evidence="1" key="1">
    <citation type="journal article" date="2014" name="Front. Microbiol.">
        <title>High frequency of phylogenetically diverse reductive dehalogenase-homologous genes in deep subseafloor sedimentary metagenomes.</title>
        <authorList>
            <person name="Kawai M."/>
            <person name="Futagami T."/>
            <person name="Toyoda A."/>
            <person name="Takaki Y."/>
            <person name="Nishi S."/>
            <person name="Hori S."/>
            <person name="Arai W."/>
            <person name="Tsubouchi T."/>
            <person name="Morono Y."/>
            <person name="Uchiyama I."/>
            <person name="Ito T."/>
            <person name="Fujiyama A."/>
            <person name="Inagaki F."/>
            <person name="Takami H."/>
        </authorList>
    </citation>
    <scope>NUCLEOTIDE SEQUENCE</scope>
    <source>
        <strain evidence="1">Expedition CK06-06</strain>
    </source>
</reference>
<gene>
    <name evidence="1" type="ORF">S06H3_27551</name>
</gene>
<dbReference type="AlphaFoldDB" id="X1MUX6"/>
<proteinExistence type="predicted"/>
<protein>
    <submittedName>
        <fullName evidence="1">Uncharacterized protein</fullName>
    </submittedName>
</protein>